<dbReference type="CDD" id="cd12172">
    <property type="entry name" value="PGDH_like_2"/>
    <property type="match status" value="1"/>
</dbReference>
<dbReference type="InterPro" id="IPR006139">
    <property type="entry name" value="D-isomer_2_OHA_DH_cat_dom"/>
</dbReference>
<dbReference type="SUPFAM" id="SSF52283">
    <property type="entry name" value="Formate/glycerate dehydrogenase catalytic domain-like"/>
    <property type="match status" value="1"/>
</dbReference>
<reference evidence="7" key="1">
    <citation type="submission" date="2017-02" db="EMBL/GenBank/DDBJ databases">
        <authorList>
            <person name="Regsiter A."/>
            <person name="William W."/>
        </authorList>
    </citation>
    <scope>NUCLEOTIDE SEQUENCE</scope>
    <source>
        <strain evidence="7">BdmA 4</strain>
    </source>
</reference>
<name>A0A3P3XMF8_9SPIR</name>
<dbReference type="Gene3D" id="3.40.50.720">
    <property type="entry name" value="NAD(P)-binding Rossmann-like Domain"/>
    <property type="match status" value="2"/>
</dbReference>
<dbReference type="PANTHER" id="PTHR42789">
    <property type="entry name" value="D-ISOMER SPECIFIC 2-HYDROXYACID DEHYDROGENASE FAMILY PROTEIN (AFU_ORTHOLOGUE AFUA_6G10090)"/>
    <property type="match status" value="1"/>
</dbReference>
<dbReference type="EMBL" id="FWDO01000004">
    <property type="protein sequence ID" value="SLM17462.1"/>
    <property type="molecule type" value="Genomic_DNA"/>
</dbReference>
<evidence type="ECO:0000259" key="6">
    <source>
        <dbReference type="Pfam" id="PF02826"/>
    </source>
</evidence>
<proteinExistence type="inferred from homology"/>
<evidence type="ECO:0000256" key="3">
    <source>
        <dbReference type="ARBA" id="ARBA00023027"/>
    </source>
</evidence>
<dbReference type="FunFam" id="3.40.50.720:FF:000203">
    <property type="entry name" value="D-3-phosphoglycerate dehydrogenase (SerA)"/>
    <property type="match status" value="1"/>
</dbReference>
<comment type="similarity">
    <text evidence="1 4">Belongs to the D-isomer specific 2-hydroxyacid dehydrogenase family.</text>
</comment>
<dbReference type="PANTHER" id="PTHR42789:SF1">
    <property type="entry name" value="D-ISOMER SPECIFIC 2-HYDROXYACID DEHYDROGENASE FAMILY PROTEIN (AFU_ORTHOLOGUE AFUA_6G10090)"/>
    <property type="match status" value="1"/>
</dbReference>
<dbReference type="PROSITE" id="PS00671">
    <property type="entry name" value="D_2_HYDROXYACID_DH_3"/>
    <property type="match status" value="1"/>
</dbReference>
<evidence type="ECO:0000259" key="5">
    <source>
        <dbReference type="Pfam" id="PF00389"/>
    </source>
</evidence>
<evidence type="ECO:0000256" key="1">
    <source>
        <dbReference type="ARBA" id="ARBA00005854"/>
    </source>
</evidence>
<organism evidence="7">
    <name type="scientific">uncultured spirochete</name>
    <dbReference type="NCBI Taxonomy" id="156406"/>
    <lineage>
        <taxon>Bacteria</taxon>
        <taxon>Pseudomonadati</taxon>
        <taxon>Spirochaetota</taxon>
        <taxon>Spirochaetia</taxon>
        <taxon>Spirochaetales</taxon>
        <taxon>environmental samples</taxon>
    </lineage>
</organism>
<dbReference type="Pfam" id="PF02826">
    <property type="entry name" value="2-Hacid_dh_C"/>
    <property type="match status" value="1"/>
</dbReference>
<dbReference type="GO" id="GO:0051287">
    <property type="term" value="F:NAD binding"/>
    <property type="evidence" value="ECO:0007669"/>
    <property type="project" value="InterPro"/>
</dbReference>
<evidence type="ECO:0000256" key="2">
    <source>
        <dbReference type="ARBA" id="ARBA00023002"/>
    </source>
</evidence>
<gene>
    <name evidence="7" type="ORF">SPIRO4BDMA_40031</name>
</gene>
<feature type="domain" description="D-isomer specific 2-hydroxyacid dehydrogenase NAD-binding" evidence="6">
    <location>
        <begin position="113"/>
        <end position="287"/>
    </location>
</feature>
<accession>A0A3P3XMF8</accession>
<evidence type="ECO:0000313" key="7">
    <source>
        <dbReference type="EMBL" id="SLM17462.1"/>
    </source>
</evidence>
<dbReference type="InterPro" id="IPR050857">
    <property type="entry name" value="D-2-hydroxyacid_DH"/>
</dbReference>
<dbReference type="PROSITE" id="PS00670">
    <property type="entry name" value="D_2_HYDROXYACID_DH_2"/>
    <property type="match status" value="1"/>
</dbReference>
<dbReference type="InterPro" id="IPR029753">
    <property type="entry name" value="D-isomer_DH_CS"/>
</dbReference>
<dbReference type="GO" id="GO:0016616">
    <property type="term" value="F:oxidoreductase activity, acting on the CH-OH group of donors, NAD or NADP as acceptor"/>
    <property type="evidence" value="ECO:0007669"/>
    <property type="project" value="InterPro"/>
</dbReference>
<dbReference type="InterPro" id="IPR006140">
    <property type="entry name" value="D-isomer_DH_NAD-bd"/>
</dbReference>
<dbReference type="SUPFAM" id="SSF51735">
    <property type="entry name" value="NAD(P)-binding Rossmann-fold domains"/>
    <property type="match status" value="1"/>
</dbReference>
<feature type="domain" description="D-isomer specific 2-hydroxyacid dehydrogenase catalytic" evidence="5">
    <location>
        <begin position="13"/>
        <end position="319"/>
    </location>
</feature>
<dbReference type="InterPro" id="IPR036291">
    <property type="entry name" value="NAD(P)-bd_dom_sf"/>
</dbReference>
<evidence type="ECO:0000256" key="4">
    <source>
        <dbReference type="RuleBase" id="RU003719"/>
    </source>
</evidence>
<keyword evidence="2 4" id="KW-0560">Oxidoreductase</keyword>
<dbReference type="AlphaFoldDB" id="A0A3P3XMF8"/>
<protein>
    <submittedName>
        <fullName evidence="7">D-isomer specific 2-hydroxyacid dehydrogenase NAD-binding protein</fullName>
    </submittedName>
</protein>
<sequence>MKRILINIPNFQVLNPDAYKYLQDHGYDIILNPMKESVATYEEIFPYIDTIDAVIVGNDIWDDRLFTHAKKLKVIAKFGVGVDAIDLAEAKKFGIKVVNAPGKNADAVAEFAVGLALDAIKNISHQQALLKNNHWSVDWLGQEIKGRTVGLYGFGNIASKAAVIFKSFGATVIACDAIPNYELAKKIGVELVSADELLTRSDILSIHVPNTKENYHLINRDSIAKMKDGVYFINTARGGLVDTDALCDALDSGKIRWAALDVYEKEPAEPCDRIVKNEHVTLTPHIAGQTHESWHAISMSIVNDIERVLNNEEPHAWVNRNC</sequence>
<dbReference type="Pfam" id="PF00389">
    <property type="entry name" value="2-Hacid_dh"/>
    <property type="match status" value="1"/>
</dbReference>
<keyword evidence="3" id="KW-0520">NAD</keyword>